<dbReference type="GO" id="GO:0038023">
    <property type="term" value="F:signaling receptor activity"/>
    <property type="evidence" value="ECO:0007669"/>
    <property type="project" value="TreeGrafter"/>
</dbReference>
<feature type="transmembrane region" description="Helical" evidence="7">
    <location>
        <begin position="112"/>
        <end position="131"/>
    </location>
</feature>
<keyword evidence="5 7" id="KW-0472">Membrane</keyword>
<comment type="similarity">
    <text evidence="2">Belongs to the ADIPOR family.</text>
</comment>
<evidence type="ECO:0000256" key="3">
    <source>
        <dbReference type="ARBA" id="ARBA00022692"/>
    </source>
</evidence>
<accession>A0A1E3PT52</accession>
<dbReference type="Proteomes" id="UP000095009">
    <property type="component" value="Unassembled WGS sequence"/>
</dbReference>
<feature type="transmembrane region" description="Helical" evidence="7">
    <location>
        <begin position="219"/>
        <end position="240"/>
    </location>
</feature>
<feature type="binding site" evidence="6">
    <location>
        <position position="290"/>
    </location>
    <ligand>
        <name>Zn(2+)</name>
        <dbReference type="ChEBI" id="CHEBI:29105"/>
    </ligand>
</feature>
<evidence type="ECO:0000256" key="1">
    <source>
        <dbReference type="ARBA" id="ARBA00004141"/>
    </source>
</evidence>
<dbReference type="AlphaFoldDB" id="A0A1E3PT52"/>
<dbReference type="PANTHER" id="PTHR20855:SF52">
    <property type="entry name" value="ADIPONECTIN RECEPTOR PROTEIN"/>
    <property type="match status" value="1"/>
</dbReference>
<dbReference type="InterPro" id="IPR004254">
    <property type="entry name" value="AdipoR/HlyIII-related"/>
</dbReference>
<evidence type="ECO:0000313" key="9">
    <source>
        <dbReference type="Proteomes" id="UP000095009"/>
    </source>
</evidence>
<dbReference type="GO" id="GO:0046872">
    <property type="term" value="F:metal ion binding"/>
    <property type="evidence" value="ECO:0007669"/>
    <property type="project" value="UniProtKB-KW"/>
</dbReference>
<evidence type="ECO:0000313" key="8">
    <source>
        <dbReference type="EMBL" id="ODQ68599.1"/>
    </source>
</evidence>
<feature type="transmembrane region" description="Helical" evidence="7">
    <location>
        <begin position="72"/>
        <end position="92"/>
    </location>
</feature>
<dbReference type="PANTHER" id="PTHR20855">
    <property type="entry name" value="ADIPOR/PROGESTIN RECEPTOR-RELATED"/>
    <property type="match status" value="1"/>
</dbReference>
<evidence type="ECO:0000256" key="6">
    <source>
        <dbReference type="PIRSR" id="PIRSR604254-1"/>
    </source>
</evidence>
<keyword evidence="3 7" id="KW-0812">Transmembrane</keyword>
<proteinExistence type="inferred from homology"/>
<organism evidence="8 9">
    <name type="scientific">Nadsonia fulvescens var. elongata DSM 6958</name>
    <dbReference type="NCBI Taxonomy" id="857566"/>
    <lineage>
        <taxon>Eukaryota</taxon>
        <taxon>Fungi</taxon>
        <taxon>Dikarya</taxon>
        <taxon>Ascomycota</taxon>
        <taxon>Saccharomycotina</taxon>
        <taxon>Dipodascomycetes</taxon>
        <taxon>Dipodascales</taxon>
        <taxon>Dipodascales incertae sedis</taxon>
        <taxon>Nadsonia</taxon>
    </lineage>
</organism>
<sequence>MGLRQRHATETMSRDRRTDIAFEPKNPHGLCTYDQLPEWQKDNEHILDGYVRETNSYLKTLRSLMYIHNESVNIYSHLVPAILFAVALAWFAPLEPLFTSKPSSTDMIFLRLFPLGAFLCLFLSATFHTLKSHSHVVASFGNSLDYLGITFLIASSMISLTHFSLPVFPHDHPSHPEMSMIMEKLSANALFTGITFSLGVVCVVVCLHPSFRLPHFRSYRATMFILFGLSGVLPVCYSLFEFGFNITWHRAQLGWILAEGLIYILGAVTYALRIPERFSPGSYDYFGHSHQIFHFMVVIAAICHARGLWGAYEVYRKIHS</sequence>
<dbReference type="GO" id="GO:0006882">
    <property type="term" value="P:intracellular zinc ion homeostasis"/>
    <property type="evidence" value="ECO:0007669"/>
    <property type="project" value="TreeGrafter"/>
</dbReference>
<feature type="binding site" evidence="6">
    <location>
        <position position="294"/>
    </location>
    <ligand>
        <name>Zn(2+)</name>
        <dbReference type="ChEBI" id="CHEBI:29105"/>
    </ligand>
</feature>
<dbReference type="OrthoDB" id="529367at2759"/>
<feature type="binding site" evidence="6">
    <location>
        <position position="128"/>
    </location>
    <ligand>
        <name>Zn(2+)</name>
        <dbReference type="ChEBI" id="CHEBI:29105"/>
    </ligand>
</feature>
<feature type="transmembrane region" description="Helical" evidence="7">
    <location>
        <begin position="292"/>
        <end position="312"/>
    </location>
</feature>
<dbReference type="STRING" id="857566.A0A1E3PT52"/>
<feature type="transmembrane region" description="Helical" evidence="7">
    <location>
        <begin position="252"/>
        <end position="272"/>
    </location>
</feature>
<dbReference type="Pfam" id="PF03006">
    <property type="entry name" value="HlyIII"/>
    <property type="match status" value="1"/>
</dbReference>
<evidence type="ECO:0000256" key="7">
    <source>
        <dbReference type="SAM" id="Phobius"/>
    </source>
</evidence>
<name>A0A1E3PT52_9ASCO</name>
<comment type="subcellular location">
    <subcellularLocation>
        <location evidence="1">Membrane</location>
        <topology evidence="1">Multi-pass membrane protein</topology>
    </subcellularLocation>
</comment>
<keyword evidence="4 7" id="KW-1133">Transmembrane helix</keyword>
<dbReference type="GO" id="GO:0016020">
    <property type="term" value="C:membrane"/>
    <property type="evidence" value="ECO:0007669"/>
    <property type="project" value="UniProtKB-SubCell"/>
</dbReference>
<keyword evidence="9" id="KW-1185">Reference proteome</keyword>
<keyword evidence="6" id="KW-0862">Zinc</keyword>
<dbReference type="EMBL" id="KV454406">
    <property type="protein sequence ID" value="ODQ68599.1"/>
    <property type="molecule type" value="Genomic_DNA"/>
</dbReference>
<evidence type="ECO:0000256" key="4">
    <source>
        <dbReference type="ARBA" id="ARBA00022989"/>
    </source>
</evidence>
<protein>
    <submittedName>
        <fullName evidence="8">HlyIII-domain-containing protein</fullName>
    </submittedName>
</protein>
<feature type="transmembrane region" description="Helical" evidence="7">
    <location>
        <begin position="185"/>
        <end position="207"/>
    </location>
</feature>
<evidence type="ECO:0000256" key="5">
    <source>
        <dbReference type="ARBA" id="ARBA00023136"/>
    </source>
</evidence>
<gene>
    <name evidence="8" type="ORF">NADFUDRAFT_45112</name>
</gene>
<keyword evidence="6" id="KW-0479">Metal-binding</keyword>
<reference evidence="8 9" key="1">
    <citation type="journal article" date="2016" name="Proc. Natl. Acad. Sci. U.S.A.">
        <title>Comparative genomics of biotechnologically important yeasts.</title>
        <authorList>
            <person name="Riley R."/>
            <person name="Haridas S."/>
            <person name="Wolfe K.H."/>
            <person name="Lopes M.R."/>
            <person name="Hittinger C.T."/>
            <person name="Goeker M."/>
            <person name="Salamov A.A."/>
            <person name="Wisecaver J.H."/>
            <person name="Long T.M."/>
            <person name="Calvey C.H."/>
            <person name="Aerts A.L."/>
            <person name="Barry K.W."/>
            <person name="Choi C."/>
            <person name="Clum A."/>
            <person name="Coughlan A.Y."/>
            <person name="Deshpande S."/>
            <person name="Douglass A.P."/>
            <person name="Hanson S.J."/>
            <person name="Klenk H.-P."/>
            <person name="LaButti K.M."/>
            <person name="Lapidus A."/>
            <person name="Lindquist E.A."/>
            <person name="Lipzen A.M."/>
            <person name="Meier-Kolthoff J.P."/>
            <person name="Ohm R.A."/>
            <person name="Otillar R.P."/>
            <person name="Pangilinan J.L."/>
            <person name="Peng Y."/>
            <person name="Rokas A."/>
            <person name="Rosa C.A."/>
            <person name="Scheuner C."/>
            <person name="Sibirny A.A."/>
            <person name="Slot J.C."/>
            <person name="Stielow J.B."/>
            <person name="Sun H."/>
            <person name="Kurtzman C.P."/>
            <person name="Blackwell M."/>
            <person name="Grigoriev I.V."/>
            <person name="Jeffries T.W."/>
        </authorList>
    </citation>
    <scope>NUCLEOTIDE SEQUENCE [LARGE SCALE GENOMIC DNA]</scope>
    <source>
        <strain evidence="8 9">DSM 6958</strain>
    </source>
</reference>
<evidence type="ECO:0000256" key="2">
    <source>
        <dbReference type="ARBA" id="ARBA00007018"/>
    </source>
</evidence>